<dbReference type="Pfam" id="PF13366">
    <property type="entry name" value="PDDEXK_3"/>
    <property type="match status" value="1"/>
</dbReference>
<keyword evidence="2" id="KW-1185">Reference proteome</keyword>
<dbReference type="KEGG" id="run:DR864_02720"/>
<dbReference type="AlphaFoldDB" id="A0A344TDJ7"/>
<evidence type="ECO:0000313" key="1">
    <source>
        <dbReference type="EMBL" id="AXE16718.1"/>
    </source>
</evidence>
<dbReference type="RefSeq" id="WP_114065505.1">
    <property type="nucleotide sequence ID" value="NZ_CP030850.1"/>
</dbReference>
<evidence type="ECO:0000313" key="2">
    <source>
        <dbReference type="Proteomes" id="UP000251993"/>
    </source>
</evidence>
<sequence>MIENEITQKIIGCAIEVHRELGPGLLESAYEECLFYVLNQNQIYTERQKAMPLLFKGVHLDCGYRIDLFVERKVIVELKAVEAINDVHKAQLMTYMKLAKCKVGLLINFNVVRLKDGIVRWII</sequence>
<dbReference type="NCBIfam" id="TIGR04256">
    <property type="entry name" value="GxxExxY"/>
    <property type="match status" value="1"/>
</dbReference>
<organism evidence="1 2">
    <name type="scientific">Runella rosea</name>
    <dbReference type="NCBI Taxonomy" id="2259595"/>
    <lineage>
        <taxon>Bacteria</taxon>
        <taxon>Pseudomonadati</taxon>
        <taxon>Bacteroidota</taxon>
        <taxon>Cytophagia</taxon>
        <taxon>Cytophagales</taxon>
        <taxon>Spirosomataceae</taxon>
        <taxon>Runella</taxon>
    </lineage>
</organism>
<gene>
    <name evidence="1" type="ORF">DR864_02720</name>
</gene>
<reference evidence="1 2" key="1">
    <citation type="submission" date="2018-07" db="EMBL/GenBank/DDBJ databases">
        <title>Genome sequencing of Runella.</title>
        <authorList>
            <person name="Baek M.-G."/>
            <person name="Yi H."/>
        </authorList>
    </citation>
    <scope>NUCLEOTIDE SEQUENCE [LARGE SCALE GENOMIC DNA]</scope>
    <source>
        <strain evidence="1 2">HYN0085</strain>
    </source>
</reference>
<dbReference type="EMBL" id="CP030850">
    <property type="protein sequence ID" value="AXE16718.1"/>
    <property type="molecule type" value="Genomic_DNA"/>
</dbReference>
<accession>A0A344TDJ7</accession>
<protein>
    <submittedName>
        <fullName evidence="1">GxxExxY protein</fullName>
    </submittedName>
</protein>
<dbReference type="Proteomes" id="UP000251993">
    <property type="component" value="Chromosome"/>
</dbReference>
<proteinExistence type="predicted"/>
<dbReference type="InterPro" id="IPR026350">
    <property type="entry name" value="GxxExxY"/>
</dbReference>
<dbReference type="OrthoDB" id="1119698at2"/>
<name>A0A344TDJ7_9BACT</name>